<organism evidence="6 7">
    <name type="scientific">Salmonella enteritidis</name>
    <dbReference type="NCBI Taxonomy" id="149539"/>
    <lineage>
        <taxon>Bacteria</taxon>
        <taxon>Pseudomonadati</taxon>
        <taxon>Pseudomonadota</taxon>
        <taxon>Gammaproteobacteria</taxon>
        <taxon>Enterobacterales</taxon>
        <taxon>Enterobacteriaceae</taxon>
        <taxon>Salmonella</taxon>
    </lineage>
</organism>
<reference evidence="3" key="3">
    <citation type="journal article" date="2018" name="Genome Biol.">
        <title>SKESA: strategic k-mer extension for scrupulous assemblies.</title>
        <authorList>
            <person name="Souvorov A."/>
            <person name="Agarwala R."/>
            <person name="Lipman D.J."/>
        </authorList>
    </citation>
    <scope>NUCLEOTIDE SEQUENCE</scope>
    <source>
        <strain evidence="4">J0905</strain>
        <strain evidence="3">Salmonella enterica</strain>
    </source>
</reference>
<evidence type="ECO:0000313" key="5">
    <source>
        <dbReference type="EMBL" id="QVS96781.1"/>
    </source>
</evidence>
<accession>A0A627A6E0</accession>
<dbReference type="EMBL" id="AAGEJU010000004">
    <property type="protein sequence ID" value="EBM9959779.1"/>
    <property type="molecule type" value="Genomic_DNA"/>
</dbReference>
<dbReference type="Proteomes" id="UP000260687">
    <property type="component" value="Unassembled WGS sequence"/>
</dbReference>
<evidence type="ECO:0000313" key="6">
    <source>
        <dbReference type="EMBL" id="RFR82273.1"/>
    </source>
</evidence>
<evidence type="ECO:0000313" key="1">
    <source>
        <dbReference type="EMBL" id="EBM9959779.1"/>
    </source>
</evidence>
<protein>
    <submittedName>
        <fullName evidence="6">Uncharacterized protein</fullName>
    </submittedName>
</protein>
<sequence>MTFDEKDLNYALSKIVMTSLFNSLTDQQQQNFYKSAFDMIDRCCYCDADGMPDKVRMQLSEALRERLGEQLAEIAC</sequence>
<reference evidence="5" key="1">
    <citation type="submission" date="2016-06" db="EMBL/GenBank/DDBJ databases">
        <authorList>
            <person name="Zheng J."/>
            <person name="Timme R."/>
            <person name="Luo Y."/>
            <person name="Strain E."/>
            <person name="Allard M."/>
            <person name="Brown E."/>
        </authorList>
    </citation>
    <scope>NUCLEOTIDE SEQUENCE</scope>
    <source>
        <strain evidence="5">CFSAN008104</strain>
    </source>
</reference>
<dbReference type="EMBL" id="DAATDA010000007">
    <property type="protein sequence ID" value="HAE8097539.1"/>
    <property type="molecule type" value="Genomic_DNA"/>
</dbReference>
<dbReference type="EMBL" id="AALNOF010000001">
    <property type="protein sequence ID" value="EDB4585335.1"/>
    <property type="molecule type" value="Genomic_DNA"/>
</dbReference>
<dbReference type="EMBL" id="CP074661">
    <property type="protein sequence ID" value="QVS96781.1"/>
    <property type="molecule type" value="Genomic_DNA"/>
</dbReference>
<dbReference type="AlphaFoldDB" id="A0A232SR03"/>
<gene>
    <name evidence="2" type="ORF">A7H28_02050</name>
    <name evidence="5" type="ORF">A9D71_09485</name>
    <name evidence="6" type="ORF">CRE05_12925</name>
    <name evidence="4" type="ORF">G4Q34_001913</name>
    <name evidence="3" type="ORF">GB458_18200</name>
    <name evidence="1" type="ORF">R841_10285</name>
</gene>
<accession>A0A232SR03</accession>
<dbReference type="EMBL" id="PDBK01000013">
    <property type="protein sequence ID" value="RFR82273.1"/>
    <property type="molecule type" value="Genomic_DNA"/>
</dbReference>
<reference evidence="1" key="5">
    <citation type="submission" date="2019-06" db="EMBL/GenBank/DDBJ databases">
        <authorList>
            <consortium name="GenomeTrakr network: Whole genome sequencing for foodborne pathogen traceback"/>
        </authorList>
    </citation>
    <scope>NUCLEOTIDE SEQUENCE</scope>
    <source>
        <strain evidence="2">E2016005761</strain>
        <strain evidence="1">WAPHL-SAL-A00238</strain>
    </source>
</reference>
<name>A0A232SR03_SALEN</name>
<evidence type="ECO:0000313" key="7">
    <source>
        <dbReference type="Proteomes" id="UP000260687"/>
    </source>
</evidence>
<evidence type="ECO:0000313" key="2">
    <source>
        <dbReference type="EMBL" id="EDB4585335.1"/>
    </source>
</evidence>
<evidence type="ECO:0000313" key="3">
    <source>
        <dbReference type="EMBL" id="HAB1638882.1"/>
    </source>
</evidence>
<evidence type="ECO:0000313" key="4">
    <source>
        <dbReference type="EMBL" id="HAE8097539.1"/>
    </source>
</evidence>
<reference evidence="6 7" key="2">
    <citation type="submission" date="2017-08" db="EMBL/GenBank/DDBJ databases">
        <title>Produce relevant pathogen strain collection.</title>
        <authorList>
            <person name="Harrand S."/>
        </authorList>
    </citation>
    <scope>NUCLEOTIDE SEQUENCE [LARGE SCALE GENOMIC DNA]</scope>
    <source>
        <strain evidence="6 7">BAA 1045</strain>
    </source>
</reference>
<dbReference type="RefSeq" id="WP_000141749.1">
    <property type="nucleotide sequence ID" value="NZ_CP028157.1"/>
</dbReference>
<reference evidence="4" key="4">
    <citation type="submission" date="2018-07" db="EMBL/GenBank/DDBJ databases">
        <authorList>
            <consortium name="NCBI Pathogen Detection Project"/>
        </authorList>
    </citation>
    <scope>NUCLEOTIDE SEQUENCE</scope>
    <source>
        <strain evidence="4">J0905</strain>
        <strain evidence="3">Salmonella enterica</strain>
    </source>
</reference>
<proteinExistence type="predicted"/>
<dbReference type="EMBL" id="DAAFVD010000011">
    <property type="protein sequence ID" value="HAB1638882.1"/>
    <property type="molecule type" value="Genomic_DNA"/>
</dbReference>
<reference evidence="5" key="6">
    <citation type="submission" date="2021-05" db="EMBL/GenBank/DDBJ databases">
        <title>Whole genome PacBio Sequel sequence of Salmonella enterica subsp. enterica.</title>
        <authorList>
            <person name="Hoffmann M."/>
            <person name="Balkey M."/>
            <person name="Luo Y."/>
        </authorList>
    </citation>
    <scope>NUCLEOTIDE SEQUENCE</scope>
    <source>
        <strain evidence="5">CFSAN008104</strain>
    </source>
</reference>